<dbReference type="GO" id="GO:0050480">
    <property type="term" value="F:imidazolonepropionase activity"/>
    <property type="evidence" value="ECO:0007669"/>
    <property type="project" value="UniProtKB-EC"/>
</dbReference>
<gene>
    <name evidence="9" type="ORF">GM51_14940</name>
</gene>
<evidence type="ECO:0000256" key="1">
    <source>
        <dbReference type="ARBA" id="ARBA00005023"/>
    </source>
</evidence>
<evidence type="ECO:0000256" key="4">
    <source>
        <dbReference type="ARBA" id="ARBA00022801"/>
    </source>
</evidence>
<dbReference type="InterPro" id="IPR032466">
    <property type="entry name" value="Metal_Hydrolase"/>
</dbReference>
<dbReference type="Gene3D" id="2.30.40.10">
    <property type="entry name" value="Urease, subunit C, domain 1"/>
    <property type="match status" value="1"/>
</dbReference>
<dbReference type="GO" id="GO:0005737">
    <property type="term" value="C:cytoplasm"/>
    <property type="evidence" value="ECO:0007669"/>
    <property type="project" value="InterPro"/>
</dbReference>
<evidence type="ECO:0000256" key="2">
    <source>
        <dbReference type="ARBA" id="ARBA00012864"/>
    </source>
</evidence>
<reference evidence="9" key="1">
    <citation type="submission" date="2014-06" db="EMBL/GenBank/DDBJ databases">
        <title>Key roles for freshwater Actinobacteria revealed by deep metagenomic sequencing.</title>
        <authorList>
            <person name="Ghai R."/>
            <person name="Mizuno C.M."/>
            <person name="Picazo A."/>
            <person name="Camacho A."/>
            <person name="Rodriguez-Valera F."/>
        </authorList>
    </citation>
    <scope>NUCLEOTIDE SEQUENCE</scope>
</reference>
<comment type="pathway">
    <text evidence="1">Amino-acid degradation.</text>
</comment>
<evidence type="ECO:0000256" key="6">
    <source>
        <dbReference type="ARBA" id="ARBA00022833"/>
    </source>
</evidence>
<dbReference type="EMBL" id="JNSL01000114">
    <property type="protein sequence ID" value="KGA15416.1"/>
    <property type="molecule type" value="Genomic_DNA"/>
</dbReference>
<dbReference type="HAMAP" id="MF_00372">
    <property type="entry name" value="HutI"/>
    <property type="match status" value="1"/>
</dbReference>
<evidence type="ECO:0000313" key="9">
    <source>
        <dbReference type="EMBL" id="KGA15416.1"/>
    </source>
</evidence>
<dbReference type="Pfam" id="PF01979">
    <property type="entry name" value="Amidohydro_1"/>
    <property type="match status" value="1"/>
</dbReference>
<keyword evidence="4" id="KW-0378">Hydrolase</keyword>
<dbReference type="Gene3D" id="3.20.20.140">
    <property type="entry name" value="Metal-dependent hydrolases"/>
    <property type="match status" value="1"/>
</dbReference>
<keyword evidence="7" id="KW-0408">Iron</keyword>
<proteinExistence type="inferred from homology"/>
<dbReference type="SUPFAM" id="SSF51338">
    <property type="entry name" value="Composite domain of metallo-dependent hydrolases"/>
    <property type="match status" value="2"/>
</dbReference>
<name>A0A094QLM8_9ZZZZ</name>
<sequence>MTKSFTLTNISQLVTNNSALGEGQLGVINNAAITVTDGIVSWVGQSSQADSSVPKTDVGGRSLIPGFVDSHSHIMFAGDRSEEFAARMAGVPYSAGGIKVTTEATRKASDAELRTVAQSMIKEMHESGTTTIEIKSGYGLDVVTEERSLRIAAELTDEVTYLGAHVVAPEFAGNSEAYVDFVVGEMLEACVPHSKWIDVFCDRGAFTTEQSRRILEAGIGKGLQPRIHLNQLEQGDGVAMAIELDCASADHLTYLTDDDINALAASSTVAVLVPGADFSTRAPHYPRGRDLLDAGAAVALSPDCNPGSSFTTNMPFCVALAVREMHMTVDESLFAATMGGAIALRRDDVGHLSIGARANFALLNATSYIHLAYRPGVPLISTTWKDGNVIFTKGDIA</sequence>
<evidence type="ECO:0000256" key="3">
    <source>
        <dbReference type="ARBA" id="ARBA00022723"/>
    </source>
</evidence>
<dbReference type="InterPro" id="IPR006680">
    <property type="entry name" value="Amidohydro-rel"/>
</dbReference>
<evidence type="ECO:0000259" key="8">
    <source>
        <dbReference type="Pfam" id="PF01979"/>
    </source>
</evidence>
<dbReference type="PANTHER" id="PTHR42752">
    <property type="entry name" value="IMIDAZOLONEPROPIONASE"/>
    <property type="match status" value="1"/>
</dbReference>
<dbReference type="AlphaFoldDB" id="A0A094QLM8"/>
<dbReference type="InterPro" id="IPR005920">
    <property type="entry name" value="HutI"/>
</dbReference>
<dbReference type="InterPro" id="IPR011059">
    <property type="entry name" value="Metal-dep_hydrolase_composite"/>
</dbReference>
<feature type="domain" description="Amidohydrolase-related" evidence="8">
    <location>
        <begin position="63"/>
        <end position="390"/>
    </location>
</feature>
<dbReference type="NCBIfam" id="TIGR01224">
    <property type="entry name" value="hutI"/>
    <property type="match status" value="1"/>
</dbReference>
<accession>A0A094QLM8</accession>
<comment type="caution">
    <text evidence="9">The sequence shown here is derived from an EMBL/GenBank/DDBJ whole genome shotgun (WGS) entry which is preliminary data.</text>
</comment>
<protein>
    <recommendedName>
        <fullName evidence="2">imidazolonepropionase</fullName>
        <ecNumber evidence="2">3.5.2.7</ecNumber>
    </recommendedName>
</protein>
<dbReference type="GO" id="GO:0046872">
    <property type="term" value="F:metal ion binding"/>
    <property type="evidence" value="ECO:0007669"/>
    <property type="project" value="UniProtKB-KW"/>
</dbReference>
<keyword evidence="3" id="KW-0479">Metal-binding</keyword>
<keyword evidence="6" id="KW-0862">Zinc</keyword>
<keyword evidence="5" id="KW-0369">Histidine metabolism</keyword>
<dbReference type="EC" id="3.5.2.7" evidence="2"/>
<dbReference type="SUPFAM" id="SSF51556">
    <property type="entry name" value="Metallo-dependent hydrolases"/>
    <property type="match status" value="1"/>
</dbReference>
<dbReference type="GO" id="GO:0019556">
    <property type="term" value="P:L-histidine catabolic process to glutamate and formamide"/>
    <property type="evidence" value="ECO:0007669"/>
    <property type="project" value="InterPro"/>
</dbReference>
<organism evidence="9">
    <name type="scientific">freshwater metagenome</name>
    <dbReference type="NCBI Taxonomy" id="449393"/>
    <lineage>
        <taxon>unclassified sequences</taxon>
        <taxon>metagenomes</taxon>
        <taxon>ecological metagenomes</taxon>
    </lineage>
</organism>
<evidence type="ECO:0000256" key="5">
    <source>
        <dbReference type="ARBA" id="ARBA00022808"/>
    </source>
</evidence>
<evidence type="ECO:0000256" key="7">
    <source>
        <dbReference type="ARBA" id="ARBA00023004"/>
    </source>
</evidence>
<dbReference type="PANTHER" id="PTHR42752:SF1">
    <property type="entry name" value="IMIDAZOLONEPROPIONASE-RELATED"/>
    <property type="match status" value="1"/>
</dbReference>